<dbReference type="InterPro" id="IPR014710">
    <property type="entry name" value="RmlC-like_jellyroll"/>
</dbReference>
<dbReference type="SUPFAM" id="SSF51206">
    <property type="entry name" value="cAMP-binding domain-like"/>
    <property type="match status" value="5"/>
</dbReference>
<feature type="region of interest" description="Disordered" evidence="1">
    <location>
        <begin position="148"/>
        <end position="204"/>
    </location>
</feature>
<name>F0YB32_AURAN</name>
<dbReference type="InParanoid" id="F0YB32"/>
<feature type="domain" description="Cyclic nucleotide-binding" evidence="2">
    <location>
        <begin position="292"/>
        <end position="374"/>
    </location>
</feature>
<feature type="compositionally biased region" description="Acidic residues" evidence="1">
    <location>
        <begin position="151"/>
        <end position="162"/>
    </location>
</feature>
<dbReference type="Gene3D" id="2.60.120.10">
    <property type="entry name" value="Jelly Rolls"/>
    <property type="match status" value="6"/>
</dbReference>
<feature type="compositionally biased region" description="Acidic residues" evidence="1">
    <location>
        <begin position="818"/>
        <end position="833"/>
    </location>
</feature>
<feature type="compositionally biased region" description="Basic and acidic residues" evidence="1">
    <location>
        <begin position="1"/>
        <end position="10"/>
    </location>
</feature>
<feature type="compositionally biased region" description="Basic and acidic residues" evidence="1">
    <location>
        <begin position="720"/>
        <end position="730"/>
    </location>
</feature>
<dbReference type="PROSITE" id="PS50042">
    <property type="entry name" value="CNMP_BINDING_3"/>
    <property type="match status" value="5"/>
</dbReference>
<feature type="region of interest" description="Disordered" evidence="1">
    <location>
        <begin position="1"/>
        <end position="122"/>
    </location>
</feature>
<dbReference type="OrthoDB" id="2021138at2759"/>
<reference evidence="3 4" key="1">
    <citation type="journal article" date="2011" name="Proc. Natl. Acad. Sci. U.S.A.">
        <title>Niche of harmful alga Aureococcus anophagefferens revealed through ecogenomics.</title>
        <authorList>
            <person name="Gobler C.J."/>
            <person name="Berry D.L."/>
            <person name="Dyhrman S.T."/>
            <person name="Wilhelm S.W."/>
            <person name="Salamov A."/>
            <person name="Lobanov A.V."/>
            <person name="Zhang Y."/>
            <person name="Collier J.L."/>
            <person name="Wurch L.L."/>
            <person name="Kustka A.B."/>
            <person name="Dill B.D."/>
            <person name="Shah M."/>
            <person name="VerBerkmoes N.C."/>
            <person name="Kuo A."/>
            <person name="Terry A."/>
            <person name="Pangilinan J."/>
            <person name="Lindquist E.A."/>
            <person name="Lucas S."/>
            <person name="Paulsen I.T."/>
            <person name="Hattenrath-Lehmann T.K."/>
            <person name="Talmage S.C."/>
            <person name="Walker E.A."/>
            <person name="Koch F."/>
            <person name="Burson A.M."/>
            <person name="Marcoval M.A."/>
            <person name="Tang Y.Z."/>
            <person name="Lecleir G.R."/>
            <person name="Coyne K.J."/>
            <person name="Berg G.M."/>
            <person name="Bertrand E.M."/>
            <person name="Saito M.A."/>
            <person name="Gladyshev V.N."/>
            <person name="Grigoriev I.V."/>
        </authorList>
    </citation>
    <scope>NUCLEOTIDE SEQUENCE [LARGE SCALE GENOMIC DNA]</scope>
    <source>
        <strain evidence="4">CCMP 1984</strain>
    </source>
</reference>
<feature type="compositionally biased region" description="Pro residues" evidence="1">
    <location>
        <begin position="52"/>
        <end position="63"/>
    </location>
</feature>
<feature type="compositionally biased region" description="Polar residues" evidence="1">
    <location>
        <begin position="21"/>
        <end position="33"/>
    </location>
</feature>
<dbReference type="KEGG" id="aaf:AURANDRAFT_64646"/>
<protein>
    <recommendedName>
        <fullName evidence="2">Cyclic nucleotide-binding domain-containing protein</fullName>
    </recommendedName>
</protein>
<dbReference type="Pfam" id="PF00027">
    <property type="entry name" value="cNMP_binding"/>
    <property type="match status" value="1"/>
</dbReference>
<dbReference type="InterPro" id="IPR018490">
    <property type="entry name" value="cNMP-bd_dom_sf"/>
</dbReference>
<accession>F0YB32</accession>
<evidence type="ECO:0000313" key="3">
    <source>
        <dbReference type="EMBL" id="EGB07557.1"/>
    </source>
</evidence>
<feature type="region of interest" description="Disordered" evidence="1">
    <location>
        <begin position="1367"/>
        <end position="1396"/>
    </location>
</feature>
<feature type="domain" description="Cyclic nucleotide-binding" evidence="2">
    <location>
        <begin position="869"/>
        <end position="930"/>
    </location>
</feature>
<feature type="domain" description="Cyclic nucleotide-binding" evidence="2">
    <location>
        <begin position="648"/>
        <end position="703"/>
    </location>
</feature>
<dbReference type="Proteomes" id="UP000002729">
    <property type="component" value="Unassembled WGS sequence"/>
</dbReference>
<feature type="compositionally biased region" description="Basic residues" evidence="1">
    <location>
        <begin position="167"/>
        <end position="176"/>
    </location>
</feature>
<feature type="region of interest" description="Disordered" evidence="1">
    <location>
        <begin position="715"/>
        <end position="747"/>
    </location>
</feature>
<feature type="region of interest" description="Disordered" evidence="1">
    <location>
        <begin position="1815"/>
        <end position="1902"/>
    </location>
</feature>
<feature type="region of interest" description="Disordered" evidence="1">
    <location>
        <begin position="796"/>
        <end position="849"/>
    </location>
</feature>
<dbReference type="InterPro" id="IPR000595">
    <property type="entry name" value="cNMP-bd_dom"/>
</dbReference>
<dbReference type="GeneID" id="20224937"/>
<feature type="domain" description="Cyclic nucleotide-binding" evidence="2">
    <location>
        <begin position="952"/>
        <end position="1001"/>
    </location>
</feature>
<feature type="region of interest" description="Disordered" evidence="1">
    <location>
        <begin position="214"/>
        <end position="233"/>
    </location>
</feature>
<dbReference type="PANTHER" id="PTHR23011">
    <property type="entry name" value="CYCLIC NUCLEOTIDE-BINDING DOMAIN CONTAINING PROTEIN"/>
    <property type="match status" value="1"/>
</dbReference>
<dbReference type="EMBL" id="GL833130">
    <property type="protein sequence ID" value="EGB07557.1"/>
    <property type="molecule type" value="Genomic_DNA"/>
</dbReference>
<keyword evidence="4" id="KW-1185">Reference proteome</keyword>
<evidence type="ECO:0000313" key="4">
    <source>
        <dbReference type="Proteomes" id="UP000002729"/>
    </source>
</evidence>
<dbReference type="RefSeq" id="XP_009037560.1">
    <property type="nucleotide sequence ID" value="XM_009039312.1"/>
</dbReference>
<dbReference type="PROSITE" id="PS00888">
    <property type="entry name" value="CNMP_BINDING_1"/>
    <property type="match status" value="1"/>
</dbReference>
<feature type="region of interest" description="Disordered" evidence="1">
    <location>
        <begin position="1693"/>
        <end position="1725"/>
    </location>
</feature>
<evidence type="ECO:0000256" key="1">
    <source>
        <dbReference type="SAM" id="MobiDB-lite"/>
    </source>
</evidence>
<dbReference type="InterPro" id="IPR018488">
    <property type="entry name" value="cNMP-bd_CS"/>
</dbReference>
<proteinExistence type="predicted"/>
<dbReference type="PANTHER" id="PTHR23011:SF28">
    <property type="entry name" value="CYCLIC NUCLEOTIDE-BINDING DOMAIN CONTAINING PROTEIN"/>
    <property type="match status" value="1"/>
</dbReference>
<feature type="compositionally biased region" description="Low complexity" evidence="1">
    <location>
        <begin position="1893"/>
        <end position="1902"/>
    </location>
</feature>
<feature type="compositionally biased region" description="Low complexity" evidence="1">
    <location>
        <begin position="64"/>
        <end position="74"/>
    </location>
</feature>
<dbReference type="CDD" id="cd00038">
    <property type="entry name" value="CAP_ED"/>
    <property type="match status" value="5"/>
</dbReference>
<dbReference type="SMART" id="SM00100">
    <property type="entry name" value="cNMP"/>
    <property type="match status" value="4"/>
</dbReference>
<sequence length="1947" mass="211240">MAHEGARERYLQNMKRLSRGGRNTLNKTSTRNFNEGLPPPRSVLEAQANGDAPPPPQPAPPASPRSSGVASPRSSQRKREQAAMRGGRQTVKAAPGRASTRPGPKLKKQQTKAMFQAAASAASKGLRTARAIKNAEGFIHEAHGLGHVDEDAIFEEDEDEEPSPGRRSGRAAHHAPRPPGLGMQGKSLTASSRQFGAAQRSHDAVRATMQMLSKSFKPESLQQSSARDATKEKEQTVIEEKDEDAEQATCAQVKEGKPNLFEALGHISKKRTVKDVDAIKETIHEFDDQLPMLATMSAVQLNAFFRAVTFVEATEGDTIVVKDQRVAALHLIYHGLVKTAGGADGAEERKLAKGAVFGESALVAPDDGDLAKGADAAKERWPENYVAASDCIVLVVKRTDLYPDKKKEPKRAYPSSSYSGSVVDRIVQILEYGEPRQRPPELTKDLAGLLNTFDFFKQLPRDAARKATAQLASEAVLFSIECNDKFFIVESQESSSRSTANMQLLNQIMGARAANEKPGAGQANYESVRADWLYFIVRGSVRHSDEAGGAPRDYQPGDNLFLSNATKEGGVPSESFRAVERSDIVVVSPSHYRRAVGRVLAQRALIYPIATVLQVLNRPPSLRTPEDTELLFKHCSCVGAGRRGVGGCFGKLTTEQRTSLCGRLVVQHASQGHPICFQDEIGSSFYLLVTGSASVYKRGDDDEAADAERFRSAFVRRSKAKAEEADRAPSPEKSPAKPPASPTRGFGTAAVKMGKMVSAGRGFGATVNGGGRAIGTGAGAGVSYAGAAATAGQRQFGASHRHAKGAGGSGQRRSFDIEFTDSDDDDDDDDDDDYGGRDGSVAAAARRSVDVDVEPEYTGEHNEALGHRIHTLHAGDSFGERSLIFTAPRNASVVARRDSLLLVLDSGAFDDVHSDGLVLNQELSLELLQAPLEKRTDRAARLLFSFLLNFAFFRRVGADVLRILLPGIHLKNYARNNIVYHQGQERDHFYLIISGQVGIFQVMATSSAAADEPSSAAAARASLNKGKGRQPVMVRRKTMDGARQRRGSRVADPNRSLDVAVPECGISSSASCIAIIGPGDTFGGEYLLSTTAFARSHSTVVLTPTAALMRIDRDFILKWNDWHQRQLDARHLAEALNQGLPSPVATPSVRDMLRAEQCRHVLRHKPSTARTEGDIQALVEFFARNHLFEEHSEATKRDICRLVWVREIAVGEVIWDELDVDGVYDDYAPDEDEDFYLILQGAVAAYMTSEVSRSCQDEVLKLCTQTRKIALENTETEDGLGRRMGYGQYLCTLVAGDGFGEPSPRGPVMRSATTVATEVTEVLVLSHTEYAAVFDGRGRGSRAPRQLRPSLLKSRLDQMNKYEARMLAEGRSTEAEPPAGAPVKSGRRDRKKRGNAESTVSLWSGLRMRFYDELLRNLDAFAGMGEDALQRLLPRLTCELYESGDVVVEPGAAARRVFLVAFGVVDIFHEANAGAAVGELYAGGQFGHEPLLYRKRFSPVGYRARSMVLLVALTEGTYWPHWHCIYDKEEVELCAFLRDMPLLAEMSLGDIVALRTRLQPLTIPRGSAKTEDDVGDDVYVVYSGECQLVLIKRSLTKDGDASKRSPRGVSESRTTAPVAMVGKFYAFSRTGSPTPDPSMDLALLATAQSVVMKCPAAYFRQHQPKLLAEIRASTLLIVDWTYTNVLRRAYAAPRAGSADDAPEDRSPSPTRLPALPAASPREPETRLALADSRRALPALPKLPLASKSDQLDLELLTPAKSVSPRDAVILAPSSSSFGGGISLDEARRRLATFDAHSRSAGGGFEAYKAKKLARASAKGPKSALSKRLPGASPRAVAAPLPGISRASTRDSRTSRQTSRQSRGDTRSSSRQVDAAPGASGPSSRSADVRPGDPARAAAAADAGRALFRKPSKFVAPTNDATTVQRLLRQTRKRNMSSIDATRTWHAL</sequence>
<feature type="compositionally biased region" description="Low complexity" evidence="1">
    <location>
        <begin position="1868"/>
        <end position="1885"/>
    </location>
</feature>
<organism evidence="4">
    <name type="scientific">Aureococcus anophagefferens</name>
    <name type="common">Harmful bloom alga</name>
    <dbReference type="NCBI Taxonomy" id="44056"/>
    <lineage>
        <taxon>Eukaryota</taxon>
        <taxon>Sar</taxon>
        <taxon>Stramenopiles</taxon>
        <taxon>Ochrophyta</taxon>
        <taxon>Pelagophyceae</taxon>
        <taxon>Pelagomonadales</taxon>
        <taxon>Pelagomonadaceae</taxon>
        <taxon>Aureococcus</taxon>
    </lineage>
</organism>
<feature type="domain" description="Cyclic nucleotide-binding" evidence="2">
    <location>
        <begin position="1420"/>
        <end position="1518"/>
    </location>
</feature>
<evidence type="ECO:0000259" key="2">
    <source>
        <dbReference type="PROSITE" id="PS50042"/>
    </source>
</evidence>
<gene>
    <name evidence="3" type="ORF">AURANDRAFT_64646</name>
</gene>